<dbReference type="EMBL" id="VJMH01005341">
    <property type="protein sequence ID" value="KAF0697120.1"/>
    <property type="molecule type" value="Genomic_DNA"/>
</dbReference>
<feature type="compositionally biased region" description="Polar residues" evidence="1">
    <location>
        <begin position="418"/>
        <end position="427"/>
    </location>
</feature>
<accession>A0A485KWQ1</accession>
<dbReference type="AlphaFoldDB" id="A0A485KWQ1"/>
<dbReference type="Proteomes" id="UP000332933">
    <property type="component" value="Unassembled WGS sequence"/>
</dbReference>
<feature type="compositionally biased region" description="Low complexity" evidence="1">
    <location>
        <begin position="404"/>
        <end position="417"/>
    </location>
</feature>
<feature type="compositionally biased region" description="Polar residues" evidence="1">
    <location>
        <begin position="365"/>
        <end position="384"/>
    </location>
</feature>
<proteinExistence type="predicted"/>
<feature type="compositionally biased region" description="Basic and acidic residues" evidence="1">
    <location>
        <begin position="243"/>
        <end position="256"/>
    </location>
</feature>
<organism evidence="3 4">
    <name type="scientific">Aphanomyces stellatus</name>
    <dbReference type="NCBI Taxonomy" id="120398"/>
    <lineage>
        <taxon>Eukaryota</taxon>
        <taxon>Sar</taxon>
        <taxon>Stramenopiles</taxon>
        <taxon>Oomycota</taxon>
        <taxon>Saprolegniomycetes</taxon>
        <taxon>Saprolegniales</taxon>
        <taxon>Verrucalvaceae</taxon>
        <taxon>Aphanomyces</taxon>
    </lineage>
</organism>
<keyword evidence="4" id="KW-1185">Reference proteome</keyword>
<protein>
    <submittedName>
        <fullName evidence="3">Aste57867_12114 protein</fullName>
    </submittedName>
</protein>
<feature type="compositionally biased region" description="Polar residues" evidence="1">
    <location>
        <begin position="116"/>
        <end position="125"/>
    </location>
</feature>
<evidence type="ECO:0000256" key="1">
    <source>
        <dbReference type="SAM" id="MobiDB-lite"/>
    </source>
</evidence>
<reference evidence="2" key="2">
    <citation type="submission" date="2019-06" db="EMBL/GenBank/DDBJ databases">
        <title>Genomics analysis of Aphanomyces spp. identifies a new class of oomycete effector associated with host adaptation.</title>
        <authorList>
            <person name="Gaulin E."/>
        </authorList>
    </citation>
    <scope>NUCLEOTIDE SEQUENCE</scope>
    <source>
        <strain evidence="2">CBS 578.67</strain>
    </source>
</reference>
<dbReference type="OrthoDB" id="10275078at2759"/>
<feature type="compositionally biased region" description="Low complexity" evidence="1">
    <location>
        <begin position="326"/>
        <end position="335"/>
    </location>
</feature>
<gene>
    <name evidence="3" type="primary">Aste57867_12114</name>
    <name evidence="2" type="ORF">As57867_012069</name>
    <name evidence="3" type="ORF">ASTE57867_12114</name>
</gene>
<name>A0A485KWQ1_9STRA</name>
<evidence type="ECO:0000313" key="4">
    <source>
        <dbReference type="Proteomes" id="UP000332933"/>
    </source>
</evidence>
<reference evidence="3 4" key="1">
    <citation type="submission" date="2019-03" db="EMBL/GenBank/DDBJ databases">
        <authorList>
            <person name="Gaulin E."/>
            <person name="Dumas B."/>
        </authorList>
    </citation>
    <scope>NUCLEOTIDE SEQUENCE [LARGE SCALE GENOMIC DNA]</scope>
    <source>
        <strain evidence="3">CBS 568.67</strain>
    </source>
</reference>
<sequence>MDEDAGMMWVQRRLKYVEKQIETLPHKFLCALDDRESGSRDLATILERVSRRLDTLEATMLDLPDHVVRVMKDQGEPSIGKPEMVDGASQTTHPVAYGFQHRASPSMFRRRQSVPNLRVSTQVETQPVDVGSSADSDNDDYWQQAIKSPRPREMDVQVRQDDKQVAHYKPRVYERDTRPAPLMPKSPHATITMDGRRSFEQVDAASPDPFEQGVTPSVYQQHASVEAEPAVMRPTTEPSSPEAAHHVEETTQRERPTLTTTALSDDDAEQTMMVMRLKSPRAILKTSNSFERAARRNELKSPRVTFRQNLTYDEDPRHLEQEQWRQFQQFQQQQQGRMGGKSPRGAAAQRPSNFGEFDDDGAAGSSPQRPSIGLITNGSPTATLQVAPRSPIQVSNRVPRQRRSSSSSASSSSSSSSVTLEENLTTRQADEATPQVVPAEAAAHMKSPRKSPRRVPKQWNWVEEQRRAGLKSPRAGVQASLSSWRFPVTRCDILWHHWFHGDTVKGPFRFLTHGDVVGPDNFVLFLQAKGVMDALVDVAIESGVADSIDDIVTKSPVVSKAVFQYAFGRLVALYATHADFIPIPEWTFVQVFDTINQNLAAYDDGDDAFEPEPSHVSETEIAANEVVALVPPSPPHPPQALAPDMTLVAVFAPAADTTSTPSPTAIPPVDSTQDPVDPVEYSFGDDEHVQDDDIDVDDLPPSSSVARITAAALSESDSSSIVSSVAESSMAIETLTNTTTPVGEFTWSDQTTHRAPEGWRWPSVPCRDMWQLWFRGDPASQLGPFRLLQPSDMCGTSKDIYCYSKIAMQKLVDIALANLLVRTVVMLEGMADDDADHPSLMAVFDKAYEILLHKNPEGNLVGPGRDQLRPDSATPYAARTIGHRISKLQVARRSELSYEWPDGIARRTPPGWEFPAGVTCKVMWVLWFRGDARSRIGPFYDLREVDCPLIQSRAELLRARYVMTTLIEIAIKHKCAASLGVLEQMPLAVLMDVFLKAFKLVAHKIPENLRVGDDTSTTSAATQWKDGTLTCQRVYTAYQNRRRKPAPC</sequence>
<feature type="region of interest" description="Disordered" evidence="1">
    <location>
        <begin position="656"/>
        <end position="677"/>
    </location>
</feature>
<feature type="region of interest" description="Disordered" evidence="1">
    <location>
        <begin position="326"/>
        <end position="456"/>
    </location>
</feature>
<dbReference type="EMBL" id="CAADRA010005362">
    <property type="protein sequence ID" value="VFT88968.1"/>
    <property type="molecule type" value="Genomic_DNA"/>
</dbReference>
<feature type="compositionally biased region" description="Basic residues" evidence="1">
    <location>
        <begin position="446"/>
        <end position="456"/>
    </location>
</feature>
<feature type="region of interest" description="Disordered" evidence="1">
    <location>
        <begin position="229"/>
        <end position="259"/>
    </location>
</feature>
<evidence type="ECO:0000313" key="3">
    <source>
        <dbReference type="EMBL" id="VFT88968.1"/>
    </source>
</evidence>
<feature type="region of interest" description="Disordered" evidence="1">
    <location>
        <begin position="116"/>
        <end position="140"/>
    </location>
</feature>
<evidence type="ECO:0000313" key="2">
    <source>
        <dbReference type="EMBL" id="KAF0697120.1"/>
    </source>
</evidence>